<comment type="subcellular location">
    <subcellularLocation>
        <location evidence="1">Cell envelope</location>
    </subcellularLocation>
</comment>
<dbReference type="InterPro" id="IPR019734">
    <property type="entry name" value="TPR_rpt"/>
</dbReference>
<sequence length="279" mass="30194">MIWLLIAVIATLVALGLILPVMRRETADAASGLSVFSGQREELRRDVDLGLVEPGEARAAELDIRRREQAALERSGEVKAQPSPRLRLAIIMASMVTVMGAVLIYMQIGSPQLAGRAAPAPMAEVPDEMQAVLDEVDALAADLMANPDDPRGWAVLGQAYLTLGRFDEAAIAFENAINGAPDSAYLFASLGQAYLFAEGGEMSPRAREAFSRALDIDPQDVRARFFLAEALYQDGARDEAIQAWQTMLDEAPEDAGYRSMLETRIREAEAQDAAATDAN</sequence>
<dbReference type="Gene3D" id="1.25.40.10">
    <property type="entry name" value="Tetratricopeptide repeat domain"/>
    <property type="match status" value="1"/>
</dbReference>
<keyword evidence="4 5" id="KW-0802">TPR repeat</keyword>
<dbReference type="GO" id="GO:0005886">
    <property type="term" value="C:plasma membrane"/>
    <property type="evidence" value="ECO:0007669"/>
    <property type="project" value="TreeGrafter"/>
</dbReference>
<organism evidence="8 9">
    <name type="scientific">Maricaulis virginensis</name>
    <dbReference type="NCBI Taxonomy" id="144022"/>
    <lineage>
        <taxon>Bacteria</taxon>
        <taxon>Pseudomonadati</taxon>
        <taxon>Pseudomonadota</taxon>
        <taxon>Alphaproteobacteria</taxon>
        <taxon>Maricaulales</taxon>
        <taxon>Maricaulaceae</taxon>
        <taxon>Maricaulis</taxon>
    </lineage>
</organism>
<dbReference type="SMART" id="SM00028">
    <property type="entry name" value="TPR"/>
    <property type="match status" value="3"/>
</dbReference>
<dbReference type="GO" id="GO:0030313">
    <property type="term" value="C:cell envelope"/>
    <property type="evidence" value="ECO:0007669"/>
    <property type="project" value="UniProtKB-SubCell"/>
</dbReference>
<dbReference type="GO" id="GO:0017004">
    <property type="term" value="P:cytochrome complex assembly"/>
    <property type="evidence" value="ECO:0007669"/>
    <property type="project" value="UniProtKB-KW"/>
</dbReference>
<evidence type="ECO:0000256" key="4">
    <source>
        <dbReference type="ARBA" id="ARBA00022803"/>
    </source>
</evidence>
<dbReference type="InterPro" id="IPR051263">
    <property type="entry name" value="C-type_cytochrome_biogenesis"/>
</dbReference>
<keyword evidence="9" id="KW-1185">Reference proteome</keyword>
<dbReference type="Proteomes" id="UP001143486">
    <property type="component" value="Unassembled WGS sequence"/>
</dbReference>
<evidence type="ECO:0000256" key="1">
    <source>
        <dbReference type="ARBA" id="ARBA00004196"/>
    </source>
</evidence>
<evidence type="ECO:0000256" key="2">
    <source>
        <dbReference type="ARBA" id="ARBA00022737"/>
    </source>
</evidence>
<dbReference type="AlphaFoldDB" id="A0A9W6IIP3"/>
<dbReference type="EMBL" id="BSFE01000001">
    <property type="protein sequence ID" value="GLK51061.1"/>
    <property type="molecule type" value="Genomic_DNA"/>
</dbReference>
<reference evidence="8" key="1">
    <citation type="journal article" date="2014" name="Int. J. Syst. Evol. Microbiol.">
        <title>Complete genome sequence of Corynebacterium casei LMG S-19264T (=DSM 44701T), isolated from a smear-ripened cheese.</title>
        <authorList>
            <consortium name="US DOE Joint Genome Institute (JGI-PGF)"/>
            <person name="Walter F."/>
            <person name="Albersmeier A."/>
            <person name="Kalinowski J."/>
            <person name="Ruckert C."/>
        </authorList>
    </citation>
    <scope>NUCLEOTIDE SEQUENCE</scope>
    <source>
        <strain evidence="8">VKM B-1513</strain>
    </source>
</reference>
<feature type="domain" description="Cytochrome c-type biogenesis protein H TPR" evidence="7">
    <location>
        <begin position="138"/>
        <end position="254"/>
    </location>
</feature>
<name>A0A9W6IIP3_9PROT</name>
<gene>
    <name evidence="8" type="ORF">GCM10017621_05690</name>
</gene>
<keyword evidence="6" id="KW-0812">Transmembrane</keyword>
<evidence type="ECO:0000259" key="7">
    <source>
        <dbReference type="Pfam" id="PF23914"/>
    </source>
</evidence>
<protein>
    <recommendedName>
        <fullName evidence="7">Cytochrome c-type biogenesis protein H TPR domain-containing protein</fullName>
    </recommendedName>
</protein>
<keyword evidence="6" id="KW-1133">Transmembrane helix</keyword>
<dbReference type="PANTHER" id="PTHR47870:SF4">
    <property type="entry name" value="CYTOCHROME C-TYPE BIOGENESIS PROTEIN CYCH"/>
    <property type="match status" value="1"/>
</dbReference>
<dbReference type="RefSeq" id="WP_271185454.1">
    <property type="nucleotide sequence ID" value="NZ_BSFE01000001.1"/>
</dbReference>
<feature type="transmembrane region" description="Helical" evidence="6">
    <location>
        <begin position="86"/>
        <end position="106"/>
    </location>
</feature>
<dbReference type="InterPro" id="IPR017560">
    <property type="entry name" value="Cyt_c_biogenesis_CcmI"/>
</dbReference>
<dbReference type="SUPFAM" id="SSF48452">
    <property type="entry name" value="TPR-like"/>
    <property type="match status" value="1"/>
</dbReference>
<accession>A0A9W6IIP3</accession>
<evidence type="ECO:0000256" key="5">
    <source>
        <dbReference type="PROSITE-ProRule" id="PRU00339"/>
    </source>
</evidence>
<keyword evidence="2" id="KW-0677">Repeat</keyword>
<dbReference type="InterPro" id="IPR056413">
    <property type="entry name" value="TPR_CcmH_CycH"/>
</dbReference>
<keyword evidence="6" id="KW-0472">Membrane</keyword>
<evidence type="ECO:0000256" key="6">
    <source>
        <dbReference type="SAM" id="Phobius"/>
    </source>
</evidence>
<evidence type="ECO:0000313" key="9">
    <source>
        <dbReference type="Proteomes" id="UP001143486"/>
    </source>
</evidence>
<comment type="caution">
    <text evidence="8">The sequence shown here is derived from an EMBL/GenBank/DDBJ whole genome shotgun (WGS) entry which is preliminary data.</text>
</comment>
<dbReference type="PROSITE" id="PS50005">
    <property type="entry name" value="TPR"/>
    <property type="match status" value="1"/>
</dbReference>
<feature type="repeat" description="TPR" evidence="5">
    <location>
        <begin position="150"/>
        <end position="183"/>
    </location>
</feature>
<proteinExistence type="predicted"/>
<dbReference type="NCBIfam" id="TIGR03142">
    <property type="entry name" value="cytochro_ccmI"/>
    <property type="match status" value="1"/>
</dbReference>
<dbReference type="Pfam" id="PF23914">
    <property type="entry name" value="TPR_CcmH_CycH"/>
    <property type="match status" value="1"/>
</dbReference>
<keyword evidence="3" id="KW-0201">Cytochrome c-type biogenesis</keyword>
<reference evidence="8" key="2">
    <citation type="submission" date="2023-01" db="EMBL/GenBank/DDBJ databases">
        <authorList>
            <person name="Sun Q."/>
            <person name="Evtushenko L."/>
        </authorList>
    </citation>
    <scope>NUCLEOTIDE SEQUENCE</scope>
    <source>
        <strain evidence="8">VKM B-1513</strain>
    </source>
</reference>
<dbReference type="InterPro" id="IPR011990">
    <property type="entry name" value="TPR-like_helical_dom_sf"/>
</dbReference>
<evidence type="ECO:0000313" key="8">
    <source>
        <dbReference type="EMBL" id="GLK51061.1"/>
    </source>
</evidence>
<dbReference type="PANTHER" id="PTHR47870">
    <property type="entry name" value="CYTOCHROME C-TYPE BIOGENESIS PROTEIN CCMH"/>
    <property type="match status" value="1"/>
</dbReference>
<evidence type="ECO:0000256" key="3">
    <source>
        <dbReference type="ARBA" id="ARBA00022748"/>
    </source>
</evidence>